<dbReference type="AlphaFoldDB" id="A0A1G6CTK6"/>
<sequence>MDDGIPGVDQARYRLLDLQAVPCDGGVIVRRGRTRLRIPGAKAAELLDLLVARSAEGRGINLEDLSVDVDPADRETLADLVAHLRGARLLVVGPETGRGERRDDVFYWNHGTTAAATVANLERVSLAIFGINHVSLPLLGNLRSCGFRFLTLVDHPALRNLDFFDDDAALRPEIAGAMSVRPVAFADWQARDRRVDCHIACSDVGGLSLMRDWNRACVVADIQFYPIVLEDEVAHLGPMVVPGEGPCYECLSLRRDSVAADPDGGRAGRGHAFFGGTVSGYLQPMARAAADIGAIELLKHFGKTLPGGAAGRLVEADLMTPSLRTRTILKVPRCPVCATARLPEAPVQAEASRQDATSEDAGPKVE</sequence>
<organism evidence="2 3">
    <name type="scientific">Bauldia litoralis</name>
    <dbReference type="NCBI Taxonomy" id="665467"/>
    <lineage>
        <taxon>Bacteria</taxon>
        <taxon>Pseudomonadati</taxon>
        <taxon>Pseudomonadota</taxon>
        <taxon>Alphaproteobacteria</taxon>
        <taxon>Hyphomicrobiales</taxon>
        <taxon>Kaistiaceae</taxon>
        <taxon>Bauldia</taxon>
    </lineage>
</organism>
<dbReference type="EMBL" id="FMXQ01000005">
    <property type="protein sequence ID" value="SDB36218.1"/>
    <property type="molecule type" value="Genomic_DNA"/>
</dbReference>
<dbReference type="OrthoDB" id="9204719at2"/>
<gene>
    <name evidence="2" type="ORF">SAMN02982931_02732</name>
</gene>
<evidence type="ECO:0000313" key="3">
    <source>
        <dbReference type="Proteomes" id="UP000199071"/>
    </source>
</evidence>
<dbReference type="InterPro" id="IPR022291">
    <property type="entry name" value="Bacteriocin_synth_cyclodeHase"/>
</dbReference>
<protein>
    <submittedName>
        <fullName evidence="2">Bacteriocin biosynthesis cyclodehydratase domain-containing protein</fullName>
    </submittedName>
</protein>
<evidence type="ECO:0000313" key="2">
    <source>
        <dbReference type="EMBL" id="SDB36218.1"/>
    </source>
</evidence>
<dbReference type="STRING" id="665467.SAMN02982931_02732"/>
<reference evidence="2 3" key="1">
    <citation type="submission" date="2016-10" db="EMBL/GenBank/DDBJ databases">
        <authorList>
            <person name="de Groot N.N."/>
        </authorList>
    </citation>
    <scope>NUCLEOTIDE SEQUENCE [LARGE SCALE GENOMIC DNA]</scope>
    <source>
        <strain evidence="2 3">ATCC 35022</strain>
    </source>
</reference>
<dbReference type="Proteomes" id="UP000199071">
    <property type="component" value="Unassembled WGS sequence"/>
</dbReference>
<dbReference type="RefSeq" id="WP_090876992.1">
    <property type="nucleotide sequence ID" value="NZ_FMXQ01000005.1"/>
</dbReference>
<feature type="region of interest" description="Disordered" evidence="1">
    <location>
        <begin position="345"/>
        <end position="366"/>
    </location>
</feature>
<keyword evidence="3" id="KW-1185">Reference proteome</keyword>
<dbReference type="GO" id="GO:0008641">
    <property type="term" value="F:ubiquitin-like modifier activating enzyme activity"/>
    <property type="evidence" value="ECO:0007669"/>
    <property type="project" value="InterPro"/>
</dbReference>
<proteinExistence type="predicted"/>
<accession>A0A1G6CTK6</accession>
<name>A0A1G6CTK6_9HYPH</name>
<dbReference type="NCBIfam" id="TIGR03882">
    <property type="entry name" value="cyclo_dehyd_2"/>
    <property type="match status" value="1"/>
</dbReference>
<dbReference type="SUPFAM" id="SSF69572">
    <property type="entry name" value="Activating enzymes of the ubiquitin-like proteins"/>
    <property type="match status" value="1"/>
</dbReference>
<dbReference type="Gene3D" id="3.40.50.720">
    <property type="entry name" value="NAD(P)-binding Rossmann-like Domain"/>
    <property type="match status" value="1"/>
</dbReference>
<evidence type="ECO:0000256" key="1">
    <source>
        <dbReference type="SAM" id="MobiDB-lite"/>
    </source>
</evidence>
<dbReference type="InterPro" id="IPR035985">
    <property type="entry name" value="Ubiquitin-activating_enz"/>
</dbReference>